<dbReference type="InterPro" id="IPR036691">
    <property type="entry name" value="Endo/exonu/phosph_ase_sf"/>
</dbReference>
<dbReference type="Gene3D" id="3.30.2350.20">
    <property type="entry name" value="TruD, catalytic domain"/>
    <property type="match status" value="1"/>
</dbReference>
<feature type="region of interest" description="Disordered" evidence="1">
    <location>
        <begin position="487"/>
        <end position="543"/>
    </location>
</feature>
<dbReference type="InterPro" id="IPR042214">
    <property type="entry name" value="TruD_catalytic"/>
</dbReference>
<organism evidence="2 3">
    <name type="scientific">Symbiodinium microadriaticum</name>
    <name type="common">Dinoflagellate</name>
    <name type="synonym">Zooxanthella microadriatica</name>
    <dbReference type="NCBI Taxonomy" id="2951"/>
    <lineage>
        <taxon>Eukaryota</taxon>
        <taxon>Sar</taxon>
        <taxon>Alveolata</taxon>
        <taxon>Dinophyceae</taxon>
        <taxon>Suessiales</taxon>
        <taxon>Symbiodiniaceae</taxon>
        <taxon>Symbiodinium</taxon>
    </lineage>
</organism>
<dbReference type="SUPFAM" id="SSF56219">
    <property type="entry name" value="DNase I-like"/>
    <property type="match status" value="1"/>
</dbReference>
<accession>A0A1Q9F3B1</accession>
<evidence type="ECO:0000313" key="2">
    <source>
        <dbReference type="EMBL" id="OLQ14178.1"/>
    </source>
</evidence>
<dbReference type="Gene3D" id="3.60.10.10">
    <property type="entry name" value="Endonuclease/exonuclease/phosphatase"/>
    <property type="match status" value="1"/>
</dbReference>
<evidence type="ECO:0008006" key="4">
    <source>
        <dbReference type="Google" id="ProtNLM"/>
    </source>
</evidence>
<protein>
    <recommendedName>
        <fullName evidence="4">Endonuclease/exonuclease/phosphatase domain-containing protein</fullName>
    </recommendedName>
</protein>
<dbReference type="Proteomes" id="UP000186817">
    <property type="component" value="Unassembled WGS sequence"/>
</dbReference>
<dbReference type="EMBL" id="LSRX01000019">
    <property type="protein sequence ID" value="OLQ14178.1"/>
    <property type="molecule type" value="Genomic_DNA"/>
</dbReference>
<dbReference type="OrthoDB" id="464008at2759"/>
<name>A0A1Q9F3B1_SYMMI</name>
<proteinExistence type="predicted"/>
<evidence type="ECO:0000313" key="3">
    <source>
        <dbReference type="Proteomes" id="UP000186817"/>
    </source>
</evidence>
<evidence type="ECO:0000256" key="1">
    <source>
        <dbReference type="SAM" id="MobiDB-lite"/>
    </source>
</evidence>
<feature type="compositionally biased region" description="Polar residues" evidence="1">
    <location>
        <begin position="495"/>
        <end position="508"/>
    </location>
</feature>
<keyword evidence="3" id="KW-1185">Reference proteome</keyword>
<gene>
    <name evidence="2" type="ORF">AK812_SmicGene1741</name>
</gene>
<comment type="caution">
    <text evidence="2">The sequence shown here is derived from an EMBL/GenBank/DDBJ whole genome shotgun (WGS) entry which is preliminary data.</text>
</comment>
<sequence length="1559" mass="170218">MAEARCRKCSLAMEEDLSEDDGKDSHSLPNVRALTGQDISAAKFADIVLPLPGSDVVYPEYLQAVYEELSESLLGFPLAHFASCKLVPLKGSYRHASVCPKDFEWHTVVPEPQSTSALLESDVAQLLRDRPVNAEYARLAYVAQLFSAGSMGVLGLDGLLLFRAGDIPPARQLSREGYEALGCLSDWSPATVRPLLLAAAARGPVLSDDHHIAVVRQERGLAQRRDWLALGSLIDSVVLRPVSRLWEARAHLLTLAMQPAWRPFLEAVESLQGFGPFWTGTLAWDCRALGVATQLPSDRLQYCPWGLTGARAGLNLLRGSPRRAPLEAAACRAWGQALLRFLRSASPASILGEPVPPYELFRVQWPYTCGTALPAASLEASSWQKYCEWSVSAQKRMLVKGGWQRPPAGHVAVDFSWRWGCQCEYARLTALVLALKDADAAVAHLPLVNTHVADNARLVTIESVGPLAPANAAIYVKVRAATARSSWRTRPLHTQRLQHTENQCTLPTPSGPVRLEVARRNTPSPRHSEASPPGDRNQRDAAAEAGPVAWAGAARPEGSHAPPVSADAATGDASILLTLLLLKLLVPNSLLLRLSRRRWLLASLLALRARERILWPAPPRHRKSCAALLSKLRTAFPRIALFARSPCHLETPYNVYLAYMFSTLLAPPAGGEQRRPNRPAEHAAPSATWTFAASPDELGRSARFRCTGLHLCYGQVSLEWSQLPGGCSAPLNFGIPFMSSDESEDSLELTEDAAVPAGDVRLRWPVGGRVDLPLFSGKCLGDDVTWRPREALRVVALQTAGTGVDRYVWGRHWASCLADLGADVGILSETRIATSAGHAAANRGLADGGYRSLSHNVPPSASDLPGRCDPRSGGVVLAMRARASAGWHSVARDHHGRAVAGTVSVSAGLEIRFVAVYGVTGSCLTGFERLPDQLQQETALANFILDQEAVALQHNWPLIVAGDMNSICSTDLDVWEVQGRELHLLNAAVVWQWPRRVDHDPVIADFACVLQEAPDVARVDKWQRLLAMTDEAQLPRQRTATAARVEPLRAEILAIQSQLEEVSASCGRAVIGLVRAPVGHSAESLTDWDGFESAPQAWAQSRGFPLEVASQWRGPQSGLARAQLASPPDAAAPASPVDLLHVPLTPEDGSSLLEQMLAARDEARRLRSQTWQHRLKECRVSRVTALRSHNMRVWCRLMKPPRDSGQYAPRRVRLPSGIEVVPSSESQVRLGAAQEWTQLLQGPSPPWSHPMLRVWRDGLGHTRAAPNAEFIVSADPSCPAARVGRAYMEPGPFFGLRLFSADIRVHSASLVYVGSWCLQLPSDGDRVHACRLLPCPGLPAQLLAVNGDPAFSWSPERWHWASRNLGMICLVLWRGPDPLLHALDLVGPLDCEERRALVSRSRNSRPGQSGWKLAFLQFFPGWVQEAYWRSLDVQRGCGLVADGLKTGVQVNIPKTKGGYRPLTMLEEGFKAIEGPVTRRLARARQRLAPNAIYSSINRAFDPGEAMRSRCGFCRLPTDYEKFFNTISVCGADAVLLARGIPPSASHALQRAAAGIRLRP</sequence>
<reference evidence="2 3" key="1">
    <citation type="submission" date="2016-02" db="EMBL/GenBank/DDBJ databases">
        <title>Genome analysis of coral dinoflagellate symbionts highlights evolutionary adaptations to a symbiotic lifestyle.</title>
        <authorList>
            <person name="Aranda M."/>
            <person name="Li Y."/>
            <person name="Liew Y.J."/>
            <person name="Baumgarten S."/>
            <person name="Simakov O."/>
            <person name="Wilson M."/>
            <person name="Piel J."/>
            <person name="Ashoor H."/>
            <person name="Bougouffa S."/>
            <person name="Bajic V.B."/>
            <person name="Ryu T."/>
            <person name="Ravasi T."/>
            <person name="Bayer T."/>
            <person name="Micklem G."/>
            <person name="Kim H."/>
            <person name="Bhak J."/>
            <person name="Lajeunesse T.C."/>
            <person name="Voolstra C.R."/>
        </authorList>
    </citation>
    <scope>NUCLEOTIDE SEQUENCE [LARGE SCALE GENOMIC DNA]</scope>
    <source>
        <strain evidence="2 3">CCMP2467</strain>
    </source>
</reference>